<reference evidence="3 4" key="1">
    <citation type="submission" date="2018-11" db="EMBL/GenBank/DDBJ databases">
        <title>Sequencing the genomes of 1000 actinobacteria strains.</title>
        <authorList>
            <person name="Klenk H.-P."/>
        </authorList>
    </citation>
    <scope>NUCLEOTIDE SEQUENCE [LARGE SCALE GENOMIC DNA]</scope>
    <source>
        <strain evidence="3 4">DSM 43634</strain>
    </source>
</reference>
<feature type="transmembrane region" description="Helical" evidence="2">
    <location>
        <begin position="113"/>
        <end position="134"/>
    </location>
</feature>
<feature type="transmembrane region" description="Helical" evidence="2">
    <location>
        <begin position="230"/>
        <end position="252"/>
    </location>
</feature>
<keyword evidence="2" id="KW-0812">Transmembrane</keyword>
<feature type="transmembrane region" description="Helical" evidence="2">
    <location>
        <begin position="155"/>
        <end position="173"/>
    </location>
</feature>
<sequence length="743" mass="78091">MTLVARRRGGRHHRAAPAEAPAYVPRHRRLPGVDPRAARLAAESGLLGLIAGLAVVAPWTREGYLLLLDWVSGPNQAITPGLYGLDPAALDALPYRLLTDAVRSVVGPGATSWLVVLCYFPIAASGVSALAAGGRWRRHSAALFACCNPFVVERVQAGHVAFLLSVGLLSWLLASAVRARRRGTWFAARPAGWYAMAMAVGPHAAWLGGAGLLAVALLPRPTRKDLARTAVVIACAACIYAYAVTVLLSAILTVRVGGQDLEVYAPHAGSGGMLATLVSLRGFWRGAADSSPQIGLGLVPAAVMLAAAAAGLARLCRRGPLAGAPLALLAAVGLLLGAGIEGPLAPVYRWAFDAVPLFAAMREQQKWVALTMLAYAVGIGVTVEALVGACRKARPSLVRVTATAALVMIAGVYAVVAPSLAWGLGGSVRVTQYPQSWHTADQIMGDGDEAVLFLPWHLYQPFAFSGSRTVATPAAAFFRRPVLSSDAVELGPVRTNSVSRRMAYVQRLVAAGGAGAFGRLVAPLGVRYVVLARDREADLYVWLEEQPDLRRVLRTPELDVYRVEADGTGRVAGARPGGYDEAVALAARRALGTEAILETGPAREPLPSAASGDLRRTSSTSWDVAPGTPGWVVIPEEWSPGWSAGGLPSAPTAAGTVAVEAGAEGVTVHYEPWRWLRLGLIASVVSLLVLLAVGVLEHRRDLVRWWAVPYPEGPSPPQAPPTGRPPRSGPVPSRHSAARAGPR</sequence>
<feature type="region of interest" description="Disordered" evidence="1">
    <location>
        <begin position="602"/>
        <end position="621"/>
    </location>
</feature>
<dbReference type="AlphaFoldDB" id="A0A3N1GCN6"/>
<feature type="region of interest" description="Disordered" evidence="1">
    <location>
        <begin position="710"/>
        <end position="743"/>
    </location>
</feature>
<feature type="compositionally biased region" description="Pro residues" evidence="1">
    <location>
        <begin position="711"/>
        <end position="729"/>
    </location>
</feature>
<evidence type="ECO:0008006" key="5">
    <source>
        <dbReference type="Google" id="ProtNLM"/>
    </source>
</evidence>
<keyword evidence="2" id="KW-1133">Transmembrane helix</keyword>
<feature type="transmembrane region" description="Helical" evidence="2">
    <location>
        <begin position="37"/>
        <end position="59"/>
    </location>
</feature>
<feature type="transmembrane region" description="Helical" evidence="2">
    <location>
        <begin position="675"/>
        <end position="696"/>
    </location>
</feature>
<organism evidence="3 4">
    <name type="scientific">Couchioplanes caeruleus</name>
    <dbReference type="NCBI Taxonomy" id="56438"/>
    <lineage>
        <taxon>Bacteria</taxon>
        <taxon>Bacillati</taxon>
        <taxon>Actinomycetota</taxon>
        <taxon>Actinomycetes</taxon>
        <taxon>Micromonosporales</taxon>
        <taxon>Micromonosporaceae</taxon>
        <taxon>Couchioplanes</taxon>
    </lineage>
</organism>
<evidence type="ECO:0000256" key="2">
    <source>
        <dbReference type="SAM" id="Phobius"/>
    </source>
</evidence>
<keyword evidence="2" id="KW-0472">Membrane</keyword>
<name>A0A3N1GCN6_9ACTN</name>
<feature type="transmembrane region" description="Helical" evidence="2">
    <location>
        <begin position="402"/>
        <end position="424"/>
    </location>
</feature>
<comment type="caution">
    <text evidence="3">The sequence shown here is derived from an EMBL/GenBank/DDBJ whole genome shotgun (WGS) entry which is preliminary data.</text>
</comment>
<evidence type="ECO:0000313" key="3">
    <source>
        <dbReference type="EMBL" id="ROP27914.1"/>
    </source>
</evidence>
<accession>A0A3N1GCN6</accession>
<evidence type="ECO:0000313" key="4">
    <source>
        <dbReference type="Proteomes" id="UP000271683"/>
    </source>
</evidence>
<evidence type="ECO:0000256" key="1">
    <source>
        <dbReference type="SAM" id="MobiDB-lite"/>
    </source>
</evidence>
<feature type="transmembrane region" description="Helical" evidence="2">
    <location>
        <begin position="193"/>
        <end position="218"/>
    </location>
</feature>
<gene>
    <name evidence="3" type="ORF">EDD30_0613</name>
</gene>
<dbReference type="RefSeq" id="WP_244945089.1">
    <property type="nucleotide sequence ID" value="NZ_RJKL01000001.1"/>
</dbReference>
<dbReference type="Proteomes" id="UP000271683">
    <property type="component" value="Unassembled WGS sequence"/>
</dbReference>
<protein>
    <recommendedName>
        <fullName evidence="5">Membrane protein YfhO</fullName>
    </recommendedName>
</protein>
<proteinExistence type="predicted"/>
<dbReference type="EMBL" id="RJKL01000001">
    <property type="protein sequence ID" value="ROP27914.1"/>
    <property type="molecule type" value="Genomic_DNA"/>
</dbReference>
<feature type="transmembrane region" description="Helical" evidence="2">
    <location>
        <begin position="320"/>
        <end position="340"/>
    </location>
</feature>
<feature type="transmembrane region" description="Helical" evidence="2">
    <location>
        <begin position="367"/>
        <end position="390"/>
    </location>
</feature>
<feature type="transmembrane region" description="Helical" evidence="2">
    <location>
        <begin position="294"/>
        <end position="313"/>
    </location>
</feature>